<accession>A0A5R8WI24</accession>
<reference evidence="1 2" key="1">
    <citation type="submission" date="2019-05" db="EMBL/GenBank/DDBJ databases">
        <title>Hymenobacter edaphi sp. nov., isolated from abandoned arsenic-contaminated farmland soil.</title>
        <authorList>
            <person name="Nie L."/>
        </authorList>
    </citation>
    <scope>NUCLEOTIDE SEQUENCE [LARGE SCALE GENOMIC DNA]</scope>
    <source>
        <strain evidence="1 2">1-3-3-8</strain>
    </source>
</reference>
<dbReference type="AlphaFoldDB" id="A0A5R8WI24"/>
<organism evidence="1 2">
    <name type="scientific">Hymenobacter jeollabukensis</name>
    <dbReference type="NCBI Taxonomy" id="2025313"/>
    <lineage>
        <taxon>Bacteria</taxon>
        <taxon>Pseudomonadati</taxon>
        <taxon>Bacteroidota</taxon>
        <taxon>Cytophagia</taxon>
        <taxon>Cytophagales</taxon>
        <taxon>Hymenobacteraceae</taxon>
        <taxon>Hymenobacter</taxon>
    </lineage>
</organism>
<proteinExistence type="predicted"/>
<sequence length="106" mass="12086">MNTPMEVNLYDWDQLAKLRLRELRLVGTIDLSTAERLINFNGWLALASFSLTEGKQFVTEPKGSHKVELSDESTVTITASMRCKNDFNALAMKMLELLRPMHEGQQ</sequence>
<dbReference type="EMBL" id="VAJM01000018">
    <property type="protein sequence ID" value="TLM88491.1"/>
    <property type="molecule type" value="Genomic_DNA"/>
</dbReference>
<evidence type="ECO:0000313" key="1">
    <source>
        <dbReference type="EMBL" id="TLM88491.1"/>
    </source>
</evidence>
<keyword evidence="2" id="KW-1185">Reference proteome</keyword>
<comment type="caution">
    <text evidence="1">The sequence shown here is derived from an EMBL/GenBank/DDBJ whole genome shotgun (WGS) entry which is preliminary data.</text>
</comment>
<gene>
    <name evidence="1" type="ORF">FDY95_24325</name>
</gene>
<evidence type="ECO:0000313" key="2">
    <source>
        <dbReference type="Proteomes" id="UP000305517"/>
    </source>
</evidence>
<protein>
    <submittedName>
        <fullName evidence="1">Uncharacterized protein</fullName>
    </submittedName>
</protein>
<name>A0A5R8WI24_9BACT</name>
<dbReference type="Proteomes" id="UP000305517">
    <property type="component" value="Unassembled WGS sequence"/>
</dbReference>